<organism evidence="1 2">
    <name type="scientific">Pristionchus mayeri</name>
    <dbReference type="NCBI Taxonomy" id="1317129"/>
    <lineage>
        <taxon>Eukaryota</taxon>
        <taxon>Metazoa</taxon>
        <taxon>Ecdysozoa</taxon>
        <taxon>Nematoda</taxon>
        <taxon>Chromadorea</taxon>
        <taxon>Rhabditida</taxon>
        <taxon>Rhabditina</taxon>
        <taxon>Diplogasteromorpha</taxon>
        <taxon>Diplogasteroidea</taxon>
        <taxon>Neodiplogasteridae</taxon>
        <taxon>Pristionchus</taxon>
    </lineage>
</organism>
<dbReference type="Proteomes" id="UP001328107">
    <property type="component" value="Unassembled WGS sequence"/>
</dbReference>
<reference evidence="2" key="1">
    <citation type="submission" date="2022-10" db="EMBL/GenBank/DDBJ databases">
        <title>Genome assembly of Pristionchus species.</title>
        <authorList>
            <person name="Yoshida K."/>
            <person name="Sommer R.J."/>
        </authorList>
    </citation>
    <scope>NUCLEOTIDE SEQUENCE [LARGE SCALE GENOMIC DNA]</scope>
    <source>
        <strain evidence="2">RS5460</strain>
    </source>
</reference>
<sequence>RPFYQSSTPVINSGFISNSKIIKKTEFSRKCVLCGEKTTRWLYSPITFFFEVSTYFKDLIGLTSEQRNKCDMFMRNKFRVLLCSNHIKRPV</sequence>
<feature type="non-terminal residue" evidence="1">
    <location>
        <position position="91"/>
    </location>
</feature>
<proteinExistence type="predicted"/>
<keyword evidence="2" id="KW-1185">Reference proteome</keyword>
<dbReference type="EMBL" id="BTRK01000005">
    <property type="protein sequence ID" value="GMR52257.1"/>
    <property type="molecule type" value="Genomic_DNA"/>
</dbReference>
<evidence type="ECO:0000313" key="1">
    <source>
        <dbReference type="EMBL" id="GMR52257.1"/>
    </source>
</evidence>
<comment type="caution">
    <text evidence="1">The sequence shown here is derived from an EMBL/GenBank/DDBJ whole genome shotgun (WGS) entry which is preliminary data.</text>
</comment>
<dbReference type="AlphaFoldDB" id="A0AAN5I4T5"/>
<name>A0AAN5I4T5_9BILA</name>
<gene>
    <name evidence="1" type="ORF">PMAYCL1PPCAC_22452</name>
</gene>
<accession>A0AAN5I4T5</accession>
<evidence type="ECO:0000313" key="2">
    <source>
        <dbReference type="Proteomes" id="UP001328107"/>
    </source>
</evidence>
<feature type="non-terminal residue" evidence="1">
    <location>
        <position position="1"/>
    </location>
</feature>
<protein>
    <submittedName>
        <fullName evidence="1">Uncharacterized protein</fullName>
    </submittedName>
</protein>